<evidence type="ECO:0000259" key="3">
    <source>
        <dbReference type="Pfam" id="PF13400"/>
    </source>
</evidence>
<evidence type="ECO:0000313" key="4">
    <source>
        <dbReference type="EMBL" id="KLI64400.1"/>
    </source>
</evidence>
<dbReference type="EMBL" id="LBHU01000001">
    <property type="protein sequence ID" value="KLI64400.1"/>
    <property type="molecule type" value="Genomic_DNA"/>
</dbReference>
<keyword evidence="2" id="KW-0472">Membrane</keyword>
<name>A0A0H0XVV1_9SPHN</name>
<feature type="domain" description="Putative Flp pilus-assembly TadG-like N-terminal" evidence="3">
    <location>
        <begin position="13"/>
        <end position="59"/>
    </location>
</feature>
<evidence type="ECO:0000313" key="5">
    <source>
        <dbReference type="Proteomes" id="UP000053455"/>
    </source>
</evidence>
<protein>
    <recommendedName>
        <fullName evidence="3">Putative Flp pilus-assembly TadG-like N-terminal domain-containing protein</fullName>
    </recommendedName>
</protein>
<feature type="transmembrane region" description="Helical" evidence="2">
    <location>
        <begin position="12"/>
        <end position="34"/>
    </location>
</feature>
<comment type="caution">
    <text evidence="4">The sequence shown here is derived from an EMBL/GenBank/DDBJ whole genome shotgun (WGS) entry which is preliminary data.</text>
</comment>
<gene>
    <name evidence="4" type="ORF">AAV99_01940</name>
</gene>
<dbReference type="PATRIC" id="fig|874156.12.peg.407"/>
<evidence type="ECO:0000256" key="2">
    <source>
        <dbReference type="SAM" id="Phobius"/>
    </source>
</evidence>
<dbReference type="Proteomes" id="UP000053455">
    <property type="component" value="Unassembled WGS sequence"/>
</dbReference>
<dbReference type="STRING" id="874156.GCA_001021555_00892"/>
<dbReference type="AlphaFoldDB" id="A0A0H0XVV1"/>
<sequence length="555" mass="56664">MSRRISFLSDEGGAVAATYAIAITGLVIVAGAAFDYNRLMALDSEMQTVADNAALAGVTQLDEKSGACARAGNVAVDLVRNITLMSNDGGGNGTSINGGATISVTDDACASFTGVVFYEDAGKTRIATTDEEAKFIEVSVDTRRARVAFTSLGDLFAPEMSGRAMAGLGSAVCEVPPLMICNPSPGTSLSTLVGFGVQATGHGNTRDGGTNSGGTGGSTVSAWAPGDFGFLEVGGGQNSDLLKALAFDNVPLNCAPVDGTSPSTGNPQSLYDAVNTRFDIFDFSQGAGTTLAPCFSGNCPSSTNNVKDVFYSAPGGNGNGNGNGGGSGPSCGLANGVGGSGWRLPATDARFHPKASSNIVNAATASVQNTSVAPTVAAMGLPRDLCHYSSYGMACGLDSNNRFGNGNWARYDYFFRNHGIVPPSSTMTRYDAYLWELGLKTVGGTTGTVPDTGGNGQRGAPLCTPSFGGVPDPNRRVLQVAVVENCSSLSGASTPVDIGEWIEAFLVEPTIDGRGNGALRDSIYIEVIGPASLGNGSGVNGGPQSFRKDKPYLVE</sequence>
<dbReference type="Pfam" id="PF13400">
    <property type="entry name" value="Tad"/>
    <property type="match status" value="1"/>
</dbReference>
<feature type="compositionally biased region" description="Basic and acidic residues" evidence="1">
    <location>
        <begin position="546"/>
        <end position="555"/>
    </location>
</feature>
<keyword evidence="2" id="KW-1133">Transmembrane helix</keyword>
<keyword evidence="5" id="KW-1185">Reference proteome</keyword>
<dbReference type="InterPro" id="IPR028087">
    <property type="entry name" value="Tad_N"/>
</dbReference>
<evidence type="ECO:0000256" key="1">
    <source>
        <dbReference type="SAM" id="MobiDB-lite"/>
    </source>
</evidence>
<feature type="region of interest" description="Disordered" evidence="1">
    <location>
        <begin position="536"/>
        <end position="555"/>
    </location>
</feature>
<proteinExistence type="predicted"/>
<dbReference type="RefSeq" id="WP_047092262.1">
    <property type="nucleotide sequence ID" value="NZ_LBHU01000001.1"/>
</dbReference>
<dbReference type="OrthoDB" id="8014659at2"/>
<organism evidence="4 5">
    <name type="scientific">Aurantiacibacter marinus</name>
    <dbReference type="NCBI Taxonomy" id="874156"/>
    <lineage>
        <taxon>Bacteria</taxon>
        <taxon>Pseudomonadati</taxon>
        <taxon>Pseudomonadota</taxon>
        <taxon>Alphaproteobacteria</taxon>
        <taxon>Sphingomonadales</taxon>
        <taxon>Erythrobacteraceae</taxon>
        <taxon>Aurantiacibacter</taxon>
    </lineage>
</organism>
<accession>A0A0H0XVV1</accession>
<keyword evidence="2" id="KW-0812">Transmembrane</keyword>
<reference evidence="4 5" key="1">
    <citation type="submission" date="2015-04" db="EMBL/GenBank/DDBJ databases">
        <title>The draft genome sequence of Erythrobacter marinus HWDM-33.</title>
        <authorList>
            <person name="Zhuang L."/>
            <person name="Liu Y."/>
            <person name="Shao Z."/>
        </authorList>
    </citation>
    <scope>NUCLEOTIDE SEQUENCE [LARGE SCALE GENOMIC DNA]</scope>
    <source>
        <strain evidence="4 5">HWDM-33</strain>
    </source>
</reference>